<gene>
    <name evidence="1" type="ORF">CFY86_11160</name>
</gene>
<dbReference type="Proteomes" id="UP000229713">
    <property type="component" value="Unassembled WGS sequence"/>
</dbReference>
<dbReference type="Pfam" id="PF05962">
    <property type="entry name" value="HutD"/>
    <property type="match status" value="1"/>
</dbReference>
<dbReference type="InterPro" id="IPR014710">
    <property type="entry name" value="RmlC-like_jellyroll"/>
</dbReference>
<comment type="caution">
    <text evidence="1">The sequence shown here is derived from an EMBL/GenBank/DDBJ whole genome shotgun (WGS) entry which is preliminary data.</text>
</comment>
<dbReference type="PANTHER" id="PTHR37943">
    <property type="entry name" value="PROTEIN VES"/>
    <property type="match status" value="1"/>
</dbReference>
<dbReference type="InterPro" id="IPR011051">
    <property type="entry name" value="RmlC_Cupin_sf"/>
</dbReference>
<dbReference type="PANTHER" id="PTHR37943:SF1">
    <property type="entry name" value="PROTEIN VES"/>
    <property type="match status" value="1"/>
</dbReference>
<dbReference type="RefSeq" id="WP_015584563.1">
    <property type="nucleotide sequence ID" value="NZ_ABDFAB020000001.1"/>
</dbReference>
<reference evidence="1 2" key="1">
    <citation type="submission" date="2017-07" db="EMBL/GenBank/DDBJ databases">
        <title>Raoultella ornithinolytica strain HH3 draft genome.</title>
        <authorList>
            <person name="Duceppe M.-O."/>
            <person name="Huang H."/>
            <person name="Phipps-Todd B."/>
        </authorList>
    </citation>
    <scope>NUCLEOTIDE SEQUENCE [LARGE SCALE GENOMIC DNA]</scope>
    <source>
        <strain evidence="1 2">HH3</strain>
    </source>
</reference>
<dbReference type="InterPro" id="IPR010282">
    <property type="entry name" value="Uncharacterised_HutD/Ves"/>
</dbReference>
<dbReference type="AlphaFoldDB" id="A0A1Y6GPT4"/>
<accession>A0A1Y6GPT4</accession>
<dbReference type="GeneID" id="93754568"/>
<evidence type="ECO:0000313" key="1">
    <source>
        <dbReference type="EMBL" id="PIK84251.1"/>
    </source>
</evidence>
<evidence type="ECO:0000313" key="2">
    <source>
        <dbReference type="Proteomes" id="UP000229713"/>
    </source>
</evidence>
<dbReference type="SUPFAM" id="SSF51182">
    <property type="entry name" value="RmlC-like cupins"/>
    <property type="match status" value="1"/>
</dbReference>
<proteinExistence type="predicted"/>
<dbReference type="CDD" id="cd20293">
    <property type="entry name" value="cupin_HutD_N"/>
    <property type="match status" value="1"/>
</dbReference>
<protein>
    <submittedName>
        <fullName evidence="1">HutD family protein</fullName>
    </submittedName>
</protein>
<dbReference type="EMBL" id="NKYI01000018">
    <property type="protein sequence ID" value="PIK84251.1"/>
    <property type="molecule type" value="Genomic_DNA"/>
</dbReference>
<name>A0A1Y6GPT4_RAOOR</name>
<sequence length="182" mass="20163">MITPFNFSSLPRTPWKNGGGETREIVSVPSPDADAPFLWRASIATLEHDGPFSRFSGIDRIITLIEGQPLWLRGEGIHHHLRRWEPWAFSGEWALGSEGISAPGLDFNIMTQRTRAAAQVSVVSGEQHPGNEGIAWVLQGCWQLAGERYDARSGLWWQSQSPGALIPLSPDARLLLTGITRR</sequence>
<dbReference type="Gene3D" id="2.60.120.10">
    <property type="entry name" value="Jelly Rolls"/>
    <property type="match status" value="1"/>
</dbReference>
<organism evidence="1 2">
    <name type="scientific">Raoultella ornithinolytica</name>
    <name type="common">Klebsiella ornithinolytica</name>
    <dbReference type="NCBI Taxonomy" id="54291"/>
    <lineage>
        <taxon>Bacteria</taxon>
        <taxon>Pseudomonadati</taxon>
        <taxon>Pseudomonadota</taxon>
        <taxon>Gammaproteobacteria</taxon>
        <taxon>Enterobacterales</taxon>
        <taxon>Enterobacteriaceae</taxon>
        <taxon>Klebsiella/Raoultella group</taxon>
        <taxon>Raoultella</taxon>
    </lineage>
</organism>
<dbReference type="eggNOG" id="COG3758">
    <property type="taxonomic scope" value="Bacteria"/>
</dbReference>